<feature type="compositionally biased region" description="Polar residues" evidence="1">
    <location>
        <begin position="439"/>
        <end position="461"/>
    </location>
</feature>
<sequence length="973" mass="104181">MRLETVPSVPVLNSNANSNITTNNTTTREDGRETGWRRPRRQTDSALRRRASSEFPISHRHSVCFSPPPEPQTTTRTSAQVSPLSVHGLSNPAFAEISSRKFKAGSLASASASASPSPSPCPPSPPSSSVVVAPSAQNSPDSRDRARAGFSFATSTSTSTLTSTASPATTSAASSTLQPFLFTAATANTPAAAAADSRSSHLRRAPASHSSYGIETANGPPPALSTRRSLLQDKTRRPSVNLDLSTISRSASASQLASPARKKSRLSVSIDAILNSDPSAAQRREQLPSSPRTAAPTASRDTMSSSTQLGRNVQTSDRDQLVRSLARRSMDDSSKDSSADENRSRNEDIFLNIAKSSVSRRDSASRRSSRFAISALSSRASRVNEQTPSPDQPRLAQQKTPSYSQDNSPSLPYSHSFSGYSTPASAHPLDEPSRVRYFNGSSARSTIGVPTSRLSRFNQDASPELPSSADKRASLNDARIHRRSTTASSYTIRLPSKSDAAERAKPETDRSTREGTESTLSTNAPSTVWDELDDLKSRIRKLELTGKLPPSSAAAISSASGERPQTATTTVTTLSSSPKQHRRKASAPVLDAEGTASPTNHPLLHSALAKAKSVLSGEVYQALETTANDALTLVTMLGPTASPSGSVSVVNGVTASERQAKRKADNMCRSLTELCLALADERLVSLPKTRPGSRDATSADPNRTDNAGEMEKRNAPISYRRAISHEPEELDRFQASSRVPTRLETRRGSMMTVGSAAPSHSQDTPSTQTPTPPSRLSRISTSFRSKRQRGEEDPDDKTITLDRPLTRSLTDAGNATPGSRLPARERLSREYASRRASESQQGQPLSPRQEQLRLQPRTPTVSSAIPLRRSILSPASNYPPSTTSGVNVQPGSRRYLASSAMVQSPQDVTDGPVDAGDSTQQAQSRIFSPSNKTASSYTSIQQPRIRTNSLGARRLGLRQRTMNTSGDVANPVS</sequence>
<reference evidence="2 3" key="1">
    <citation type="journal article" date="2024" name="IMA Fungus">
        <title>IMA Genome - F19 : A genome assembly and annotation guide to empower mycologists, including annotated draft genome sequences of Ceratocystis pirilliformis, Diaporthe australafricana, Fusarium ophioides, Paecilomyces lecythidis, and Sporothrix stenoceras.</title>
        <authorList>
            <person name="Aylward J."/>
            <person name="Wilson A.M."/>
            <person name="Visagie C.M."/>
            <person name="Spraker J."/>
            <person name="Barnes I."/>
            <person name="Buitendag C."/>
            <person name="Ceriani C."/>
            <person name="Del Mar Angel L."/>
            <person name="du Plessis D."/>
            <person name="Fuchs T."/>
            <person name="Gasser K."/>
            <person name="Kramer D."/>
            <person name="Li W."/>
            <person name="Munsamy K."/>
            <person name="Piso A."/>
            <person name="Price J.L."/>
            <person name="Sonnekus B."/>
            <person name="Thomas C."/>
            <person name="van der Nest A."/>
            <person name="van Dijk A."/>
            <person name="van Heerden A."/>
            <person name="van Vuuren N."/>
            <person name="Yilmaz N."/>
            <person name="Duong T.A."/>
            <person name="van der Merwe N.A."/>
            <person name="Wingfield M.J."/>
            <person name="Wingfield B.D."/>
        </authorList>
    </citation>
    <scope>NUCLEOTIDE SEQUENCE [LARGE SCALE GENOMIC DNA]</scope>
    <source>
        <strain evidence="2 3">CMW 18167</strain>
    </source>
</reference>
<feature type="region of interest" description="Disordered" evidence="1">
    <location>
        <begin position="377"/>
        <end position="525"/>
    </location>
</feature>
<feature type="compositionally biased region" description="Basic and acidic residues" evidence="1">
    <location>
        <begin position="822"/>
        <end position="837"/>
    </location>
</feature>
<feature type="compositionally biased region" description="Polar residues" evidence="1">
    <location>
        <begin position="695"/>
        <end position="705"/>
    </location>
</feature>
<organism evidence="2 3">
    <name type="scientific">Paecilomyces lecythidis</name>
    <dbReference type="NCBI Taxonomy" id="3004212"/>
    <lineage>
        <taxon>Eukaryota</taxon>
        <taxon>Fungi</taxon>
        <taxon>Dikarya</taxon>
        <taxon>Ascomycota</taxon>
        <taxon>Pezizomycotina</taxon>
        <taxon>Eurotiomycetes</taxon>
        <taxon>Eurotiomycetidae</taxon>
        <taxon>Eurotiales</taxon>
        <taxon>Thermoascaceae</taxon>
        <taxon>Paecilomyces</taxon>
    </lineage>
</organism>
<feature type="compositionally biased region" description="Basic and acidic residues" evidence="1">
    <location>
        <begin position="499"/>
        <end position="516"/>
    </location>
</feature>
<comment type="caution">
    <text evidence="2">The sequence shown here is derived from an EMBL/GenBank/DDBJ whole genome shotgun (WGS) entry which is preliminary data.</text>
</comment>
<feature type="region of interest" description="Disordered" evidence="1">
    <location>
        <begin position="897"/>
        <end position="973"/>
    </location>
</feature>
<feature type="compositionally biased region" description="Polar residues" evidence="1">
    <location>
        <begin position="383"/>
        <end position="424"/>
    </location>
</feature>
<feature type="region of interest" description="Disordered" evidence="1">
    <location>
        <begin position="548"/>
        <end position="600"/>
    </location>
</feature>
<feature type="compositionally biased region" description="Low complexity" evidence="1">
    <location>
        <begin position="13"/>
        <end position="26"/>
    </location>
</feature>
<feature type="region of interest" description="Disordered" evidence="1">
    <location>
        <begin position="686"/>
        <end position="718"/>
    </location>
</feature>
<feature type="compositionally biased region" description="Low complexity" evidence="1">
    <location>
        <begin position="551"/>
        <end position="573"/>
    </location>
</feature>
<gene>
    <name evidence="2" type="ORF">Plec18167_006904</name>
</gene>
<feature type="compositionally biased region" description="Pro residues" evidence="1">
    <location>
        <begin position="117"/>
        <end position="126"/>
    </location>
</feature>
<feature type="compositionally biased region" description="Low complexity" evidence="1">
    <location>
        <begin position="127"/>
        <end position="136"/>
    </location>
</feature>
<name>A0ABR3X7N5_9EURO</name>
<feature type="region of interest" description="Disordered" evidence="1">
    <location>
        <begin position="724"/>
        <end position="743"/>
    </location>
</feature>
<feature type="region of interest" description="Disordered" evidence="1">
    <location>
        <begin position="277"/>
        <end position="320"/>
    </location>
</feature>
<evidence type="ECO:0000256" key="1">
    <source>
        <dbReference type="SAM" id="MobiDB-lite"/>
    </source>
</evidence>
<feature type="compositionally biased region" description="Polar residues" evidence="1">
    <location>
        <begin position="840"/>
        <end position="849"/>
    </location>
</feature>
<feature type="compositionally biased region" description="Basic and acidic residues" evidence="1">
    <location>
        <begin position="788"/>
        <end position="800"/>
    </location>
</feature>
<proteinExistence type="predicted"/>
<feature type="region of interest" description="Disordered" evidence="1">
    <location>
        <begin position="110"/>
        <end position="146"/>
    </location>
</feature>
<feature type="region of interest" description="Disordered" evidence="1">
    <location>
        <begin position="751"/>
        <end position="860"/>
    </location>
</feature>
<evidence type="ECO:0000313" key="2">
    <source>
        <dbReference type="EMBL" id="KAL1871754.1"/>
    </source>
</evidence>
<dbReference type="Proteomes" id="UP001583193">
    <property type="component" value="Unassembled WGS sequence"/>
</dbReference>
<feature type="region of interest" description="Disordered" evidence="1">
    <location>
        <begin position="1"/>
        <end position="85"/>
    </location>
</feature>
<feature type="region of interest" description="Disordered" evidence="1">
    <location>
        <begin position="193"/>
        <end position="226"/>
    </location>
</feature>
<keyword evidence="3" id="KW-1185">Reference proteome</keyword>
<evidence type="ECO:0008006" key="4">
    <source>
        <dbReference type="Google" id="ProtNLM"/>
    </source>
</evidence>
<feature type="compositionally biased region" description="Polar residues" evidence="1">
    <location>
        <begin position="72"/>
        <end position="83"/>
    </location>
</feature>
<feature type="compositionally biased region" description="Basic and acidic residues" evidence="1">
    <location>
        <begin position="27"/>
        <end position="47"/>
    </location>
</feature>
<accession>A0ABR3X7N5</accession>
<feature type="compositionally biased region" description="Low complexity" evidence="1">
    <location>
        <begin position="758"/>
        <end position="769"/>
    </location>
</feature>
<feature type="compositionally biased region" description="Polar residues" evidence="1">
    <location>
        <begin position="807"/>
        <end position="817"/>
    </location>
</feature>
<feature type="compositionally biased region" description="Polar residues" evidence="1">
    <location>
        <begin position="299"/>
        <end position="315"/>
    </location>
</feature>
<feature type="compositionally biased region" description="Polar residues" evidence="1">
    <location>
        <begin position="917"/>
        <end position="950"/>
    </location>
</feature>
<dbReference type="EMBL" id="JAVDPF010000026">
    <property type="protein sequence ID" value="KAL1871754.1"/>
    <property type="molecule type" value="Genomic_DNA"/>
</dbReference>
<feature type="compositionally biased region" description="Polar residues" evidence="1">
    <location>
        <begin position="960"/>
        <end position="973"/>
    </location>
</feature>
<protein>
    <recommendedName>
        <fullName evidence="4">LPXTG-motif cell wall anchor domain protein</fullName>
    </recommendedName>
</protein>
<evidence type="ECO:0000313" key="3">
    <source>
        <dbReference type="Proteomes" id="UP001583193"/>
    </source>
</evidence>